<dbReference type="Proteomes" id="UP000266673">
    <property type="component" value="Unassembled WGS sequence"/>
</dbReference>
<sequence length="144" mass="16638">MLSPQDGENFFNELIFDIKKSKNSKCEDIGLLRFLEFCEKRVALEVNDRKILHKKYLEGLDAMIKDLKNEKKSTIINPPVAHSGKTAEAIFNEIKNKHGEVTHNEILSYMKKQGSSLIFDVKDPDKKYNVRELNGLINKYPAHF</sequence>
<accession>A0A397U730</accession>
<protein>
    <submittedName>
        <fullName evidence="1">Uncharacterized protein</fullName>
    </submittedName>
</protein>
<keyword evidence="2" id="KW-1185">Reference proteome</keyword>
<dbReference type="OrthoDB" id="10406604at2759"/>
<name>A0A397U730_9GLOM</name>
<proteinExistence type="predicted"/>
<comment type="caution">
    <text evidence="1">The sequence shown here is derived from an EMBL/GenBank/DDBJ whole genome shotgun (WGS) entry which is preliminary data.</text>
</comment>
<dbReference type="EMBL" id="QKWP01002092">
    <property type="protein sequence ID" value="RIB04888.1"/>
    <property type="molecule type" value="Genomic_DNA"/>
</dbReference>
<evidence type="ECO:0000313" key="1">
    <source>
        <dbReference type="EMBL" id="RIB04888.1"/>
    </source>
</evidence>
<organism evidence="1 2">
    <name type="scientific">Gigaspora rosea</name>
    <dbReference type="NCBI Taxonomy" id="44941"/>
    <lineage>
        <taxon>Eukaryota</taxon>
        <taxon>Fungi</taxon>
        <taxon>Fungi incertae sedis</taxon>
        <taxon>Mucoromycota</taxon>
        <taxon>Glomeromycotina</taxon>
        <taxon>Glomeromycetes</taxon>
        <taxon>Diversisporales</taxon>
        <taxon>Gigasporaceae</taxon>
        <taxon>Gigaspora</taxon>
    </lineage>
</organism>
<dbReference type="AlphaFoldDB" id="A0A397U730"/>
<reference evidence="1 2" key="1">
    <citation type="submission" date="2018-06" db="EMBL/GenBank/DDBJ databases">
        <title>Comparative genomics reveals the genomic features of Rhizophagus irregularis, R. cerebriforme, R. diaphanum and Gigaspora rosea, and their symbiotic lifestyle signature.</title>
        <authorList>
            <person name="Morin E."/>
            <person name="San Clemente H."/>
            <person name="Chen E.C.H."/>
            <person name="De La Providencia I."/>
            <person name="Hainaut M."/>
            <person name="Kuo A."/>
            <person name="Kohler A."/>
            <person name="Murat C."/>
            <person name="Tang N."/>
            <person name="Roy S."/>
            <person name="Loubradou J."/>
            <person name="Henrissat B."/>
            <person name="Grigoriev I.V."/>
            <person name="Corradi N."/>
            <person name="Roux C."/>
            <person name="Martin F.M."/>
        </authorList>
    </citation>
    <scope>NUCLEOTIDE SEQUENCE [LARGE SCALE GENOMIC DNA]</scope>
    <source>
        <strain evidence="1 2">DAOM 194757</strain>
    </source>
</reference>
<evidence type="ECO:0000313" key="2">
    <source>
        <dbReference type="Proteomes" id="UP000266673"/>
    </source>
</evidence>
<gene>
    <name evidence="1" type="ORF">C2G38_2221179</name>
</gene>